<sequence length="244" mass="27841">PRCTPGLPAPVPSGYYRNGQWVSRVCQGPRLSSALDWKKCLQNSSLDLLGDSTTRQWYYFLKKYMQMKGKKSPYLLSQTAGPLYANEEEWNITSRYQSHGPPINTFAWVNASVLSNLVRIIDEIDGPNHVVVVTVGFHFNSQPLVDYVTRIRTVRAAILRLLDRQPDTSVVIKPPNTAGSHILNVDDWPSFQMYLIIKEMFTGLPVVFVDAWEMTDCQFGKDTTHPSDDVVREEMLYMLSYICK</sequence>
<dbReference type="eggNOG" id="ENOG502QW5F">
    <property type="taxonomic scope" value="Eukaryota"/>
</dbReference>
<gene>
    <name evidence="2" type="ORF">BRAFLDRAFT_234355</name>
</gene>
<dbReference type="InterPro" id="IPR057106">
    <property type="entry name" value="NXPE4_C"/>
</dbReference>
<reference evidence="2" key="1">
    <citation type="journal article" date="2008" name="Nature">
        <title>The amphioxus genome and the evolution of the chordate karyotype.</title>
        <authorList>
            <consortium name="US DOE Joint Genome Institute (JGI-PGF)"/>
            <person name="Putnam N.H."/>
            <person name="Butts T."/>
            <person name="Ferrier D.E.K."/>
            <person name="Furlong R.F."/>
            <person name="Hellsten U."/>
            <person name="Kawashima T."/>
            <person name="Robinson-Rechavi M."/>
            <person name="Shoguchi E."/>
            <person name="Terry A."/>
            <person name="Yu J.-K."/>
            <person name="Benito-Gutierrez E.L."/>
            <person name="Dubchak I."/>
            <person name="Garcia-Fernandez J."/>
            <person name="Gibson-Brown J.J."/>
            <person name="Grigoriev I.V."/>
            <person name="Horton A.C."/>
            <person name="de Jong P.J."/>
            <person name="Jurka J."/>
            <person name="Kapitonov V.V."/>
            <person name="Kohara Y."/>
            <person name="Kuroki Y."/>
            <person name="Lindquist E."/>
            <person name="Lucas S."/>
            <person name="Osoegawa K."/>
            <person name="Pennacchio L.A."/>
            <person name="Salamov A.A."/>
            <person name="Satou Y."/>
            <person name="Sauka-Spengler T."/>
            <person name="Schmutz J."/>
            <person name="Shin-I T."/>
            <person name="Toyoda A."/>
            <person name="Bronner-Fraser M."/>
            <person name="Fujiyama A."/>
            <person name="Holland L.Z."/>
            <person name="Holland P.W.H."/>
            <person name="Satoh N."/>
            <person name="Rokhsar D.S."/>
        </authorList>
    </citation>
    <scope>NUCLEOTIDE SEQUENCE [LARGE SCALE GENOMIC DNA]</scope>
    <source>
        <strain evidence="2">S238N-H82</strain>
        <tissue evidence="2">Testes</tissue>
    </source>
</reference>
<accession>C3YML3</accession>
<dbReference type="PANTHER" id="PTHR16165:SF5">
    <property type="entry name" value="NXPE FAMILY MEMBER 3"/>
    <property type="match status" value="1"/>
</dbReference>
<proteinExistence type="predicted"/>
<feature type="non-terminal residue" evidence="2">
    <location>
        <position position="1"/>
    </location>
</feature>
<organism>
    <name type="scientific">Branchiostoma floridae</name>
    <name type="common">Florida lancelet</name>
    <name type="synonym">Amphioxus</name>
    <dbReference type="NCBI Taxonomy" id="7739"/>
    <lineage>
        <taxon>Eukaryota</taxon>
        <taxon>Metazoa</taxon>
        <taxon>Chordata</taxon>
        <taxon>Cephalochordata</taxon>
        <taxon>Leptocardii</taxon>
        <taxon>Amphioxiformes</taxon>
        <taxon>Branchiostomatidae</taxon>
        <taxon>Branchiostoma</taxon>
    </lineage>
</organism>
<name>C3YML3_BRAFL</name>
<protein>
    <recommendedName>
        <fullName evidence="1">NXPE C-terminal domain-containing protein</fullName>
    </recommendedName>
</protein>
<evidence type="ECO:0000259" key="1">
    <source>
        <dbReference type="Pfam" id="PF24536"/>
    </source>
</evidence>
<dbReference type="STRING" id="7739.C3YML3"/>
<dbReference type="InParanoid" id="C3YML3"/>
<dbReference type="EMBL" id="GG666531">
    <property type="protein sequence ID" value="EEN58354.1"/>
    <property type="molecule type" value="Genomic_DNA"/>
</dbReference>
<evidence type="ECO:0000313" key="2">
    <source>
        <dbReference type="EMBL" id="EEN58354.1"/>
    </source>
</evidence>
<dbReference type="PANTHER" id="PTHR16165">
    <property type="entry name" value="NXPE FAMILY MEMBER"/>
    <property type="match status" value="1"/>
</dbReference>
<dbReference type="AlphaFoldDB" id="C3YML3"/>
<dbReference type="Pfam" id="PF24536">
    <property type="entry name" value="NXPE4_C"/>
    <property type="match status" value="1"/>
</dbReference>
<feature type="domain" description="NXPE C-terminal" evidence="1">
    <location>
        <begin position="21"/>
        <end position="243"/>
    </location>
</feature>